<dbReference type="InterPro" id="IPR037272">
    <property type="entry name" value="SNS_sf"/>
</dbReference>
<feature type="binding site" evidence="8">
    <location>
        <position position="12"/>
    </location>
    <ligand>
        <name>Na(+)</name>
        <dbReference type="ChEBI" id="CHEBI:29101"/>
        <label>1</label>
    </ligand>
</feature>
<feature type="binding site" evidence="8">
    <location>
        <position position="19"/>
    </location>
    <ligand>
        <name>Na(+)</name>
        <dbReference type="ChEBI" id="CHEBI:29101"/>
        <label>1</label>
    </ligand>
</feature>
<dbReference type="STRING" id="121845.A0A3Q0JCC4"/>
<name>A0A3Q0JCC4_DIACI</name>
<keyword evidence="8" id="KW-0915">Sodium</keyword>
<keyword evidence="4 9" id="KW-0812">Transmembrane</keyword>
<dbReference type="PROSITE" id="PS50267">
    <property type="entry name" value="NA_NEUROTRAN_SYMP_3"/>
    <property type="match status" value="1"/>
</dbReference>
<evidence type="ECO:0000256" key="6">
    <source>
        <dbReference type="ARBA" id="ARBA00022989"/>
    </source>
</evidence>
<comment type="subcellular location">
    <subcellularLocation>
        <location evidence="1">Membrane</location>
        <topology evidence="1">Multi-pass membrane protein</topology>
    </subcellularLocation>
</comment>
<proteinExistence type="inferred from homology"/>
<dbReference type="GO" id="GO:0089718">
    <property type="term" value="P:amino acid import across plasma membrane"/>
    <property type="evidence" value="ECO:0007669"/>
    <property type="project" value="TreeGrafter"/>
</dbReference>
<keyword evidence="5" id="KW-0769">Symport</keyword>
<feature type="transmembrane region" description="Helical" evidence="9">
    <location>
        <begin position="7"/>
        <end position="28"/>
    </location>
</feature>
<evidence type="ECO:0000256" key="7">
    <source>
        <dbReference type="ARBA" id="ARBA00023136"/>
    </source>
</evidence>
<dbReference type="RefSeq" id="XP_026686162.1">
    <property type="nucleotide sequence ID" value="XM_026830361.1"/>
</dbReference>
<accession>A0A3Q0JCC4</accession>
<evidence type="ECO:0000256" key="4">
    <source>
        <dbReference type="ARBA" id="ARBA00022692"/>
    </source>
</evidence>
<dbReference type="SUPFAM" id="SSF161070">
    <property type="entry name" value="SNF-like"/>
    <property type="match status" value="1"/>
</dbReference>
<dbReference type="PaxDb" id="121845-A0A3Q0JCC4"/>
<dbReference type="GO" id="GO:0046872">
    <property type="term" value="F:metal ion binding"/>
    <property type="evidence" value="ECO:0007669"/>
    <property type="project" value="UniProtKB-KW"/>
</dbReference>
<evidence type="ECO:0000256" key="1">
    <source>
        <dbReference type="ARBA" id="ARBA00004141"/>
    </source>
</evidence>
<keyword evidence="8" id="KW-0479">Metal-binding</keyword>
<evidence type="ECO:0000256" key="9">
    <source>
        <dbReference type="SAM" id="Phobius"/>
    </source>
</evidence>
<sequence length="162" mass="18513">MNEFSSMLACFGTTIGLFNISRFAILSVQFGVNFIIQFIILSLIVGIPLFAFHVSLGQLLAKGCIQMWIISPVFKGIGVALLLSQLMIGVYSSIGLAWMLVYLKDSFISKQDMYRWAVPINLNRLRDSNLEGMYLYFTCSIFFFYIIFKEPPLISRVPIRIW</sequence>
<evidence type="ECO:0000256" key="8">
    <source>
        <dbReference type="PIRSR" id="PIRSR600175-1"/>
    </source>
</evidence>
<protein>
    <submittedName>
        <fullName evidence="11">Sodium-dependent neutral amino acid transporter B(0)AT1-like</fullName>
    </submittedName>
</protein>
<keyword evidence="6 9" id="KW-1133">Transmembrane helix</keyword>
<dbReference type="GO" id="GO:0005886">
    <property type="term" value="C:plasma membrane"/>
    <property type="evidence" value="ECO:0007669"/>
    <property type="project" value="TreeGrafter"/>
</dbReference>
<reference evidence="11" key="1">
    <citation type="submission" date="2025-08" db="UniProtKB">
        <authorList>
            <consortium name="RefSeq"/>
        </authorList>
    </citation>
    <scope>IDENTIFICATION</scope>
</reference>
<keyword evidence="3" id="KW-0813">Transport</keyword>
<dbReference type="GO" id="GO:0005283">
    <property type="term" value="F:amino acid:sodium symporter activity"/>
    <property type="evidence" value="ECO:0007669"/>
    <property type="project" value="TreeGrafter"/>
</dbReference>
<feature type="transmembrane region" description="Helical" evidence="9">
    <location>
        <begin position="77"/>
        <end position="103"/>
    </location>
</feature>
<evidence type="ECO:0000313" key="11">
    <source>
        <dbReference type="RefSeq" id="XP_026686162.1"/>
    </source>
</evidence>
<feature type="transmembrane region" description="Helical" evidence="9">
    <location>
        <begin position="132"/>
        <end position="148"/>
    </location>
</feature>
<dbReference type="Proteomes" id="UP000079169">
    <property type="component" value="Unplaced"/>
</dbReference>
<evidence type="ECO:0000256" key="3">
    <source>
        <dbReference type="ARBA" id="ARBA00022448"/>
    </source>
</evidence>
<dbReference type="Pfam" id="PF00209">
    <property type="entry name" value="SNF"/>
    <property type="match status" value="1"/>
</dbReference>
<keyword evidence="10" id="KW-1185">Reference proteome</keyword>
<dbReference type="PANTHER" id="PTHR11616">
    <property type="entry name" value="SODIUM/CHLORIDE DEPENDENT TRANSPORTER"/>
    <property type="match status" value="1"/>
</dbReference>
<dbReference type="GeneID" id="113471304"/>
<feature type="transmembrane region" description="Helical" evidence="9">
    <location>
        <begin position="34"/>
        <end position="56"/>
    </location>
</feature>
<evidence type="ECO:0000313" key="10">
    <source>
        <dbReference type="Proteomes" id="UP000079169"/>
    </source>
</evidence>
<evidence type="ECO:0000256" key="5">
    <source>
        <dbReference type="ARBA" id="ARBA00022847"/>
    </source>
</evidence>
<dbReference type="GO" id="GO:0015179">
    <property type="term" value="F:L-amino acid transmembrane transporter activity"/>
    <property type="evidence" value="ECO:0007669"/>
    <property type="project" value="TreeGrafter"/>
</dbReference>
<dbReference type="PRINTS" id="PR00176">
    <property type="entry name" value="NANEUSMPORT"/>
</dbReference>
<dbReference type="PANTHER" id="PTHR11616:SF323">
    <property type="entry name" value="SODIUM-DEPENDENT TRANSPORTER BEDRAGGLED"/>
    <property type="match status" value="1"/>
</dbReference>
<dbReference type="KEGG" id="dci:113471304"/>
<dbReference type="InterPro" id="IPR000175">
    <property type="entry name" value="Na/ntran_symport"/>
</dbReference>
<comment type="similarity">
    <text evidence="2">Belongs to the sodium:neurotransmitter symporter (SNF) (TC 2.A.22) family.</text>
</comment>
<evidence type="ECO:0000256" key="2">
    <source>
        <dbReference type="ARBA" id="ARBA00006459"/>
    </source>
</evidence>
<organism evidence="10 11">
    <name type="scientific">Diaphorina citri</name>
    <name type="common">Asian citrus psyllid</name>
    <dbReference type="NCBI Taxonomy" id="121845"/>
    <lineage>
        <taxon>Eukaryota</taxon>
        <taxon>Metazoa</taxon>
        <taxon>Ecdysozoa</taxon>
        <taxon>Arthropoda</taxon>
        <taxon>Hexapoda</taxon>
        <taxon>Insecta</taxon>
        <taxon>Pterygota</taxon>
        <taxon>Neoptera</taxon>
        <taxon>Paraneoptera</taxon>
        <taxon>Hemiptera</taxon>
        <taxon>Sternorrhyncha</taxon>
        <taxon>Psylloidea</taxon>
        <taxon>Psyllidae</taxon>
        <taxon>Diaphorininae</taxon>
        <taxon>Diaphorina</taxon>
    </lineage>
</organism>
<gene>
    <name evidence="11" type="primary">LOC113471304</name>
</gene>
<dbReference type="AlphaFoldDB" id="A0A3Q0JCC4"/>
<keyword evidence="7 9" id="KW-0472">Membrane</keyword>